<dbReference type="PATRIC" id="fig|68170.10.peg.5330"/>
<sequence>MKYGNQGNTGTFGRFRRRLLRAGIAAALVLGSIGAATVPASAAQTCTGATDANLCLAIDRLPNGLFAVHVGIDVHMSFEDAQEYIDDPGDPFILRIRGDDSGKLAEFLFSAPITSLGASPEFGLSANFDTVVSSAQLDEDRNDQDEIRAEVLLFDSDTNTVTGRFVSNRITGNWS</sequence>
<gene>
    <name evidence="2" type="ORF">UK23_21385</name>
</gene>
<evidence type="ECO:0000313" key="2">
    <source>
        <dbReference type="EMBL" id="KJK47137.1"/>
    </source>
</evidence>
<protein>
    <submittedName>
        <fullName evidence="2">Uncharacterized protein</fullName>
    </submittedName>
</protein>
<dbReference type="EMBL" id="JYJG01000144">
    <property type="protein sequence ID" value="KJK47137.1"/>
    <property type="molecule type" value="Genomic_DNA"/>
</dbReference>
<organism evidence="2 3">
    <name type="scientific">Lentzea aerocolonigenes</name>
    <name type="common">Lechevalieria aerocolonigenes</name>
    <name type="synonym">Saccharothrix aerocolonigenes</name>
    <dbReference type="NCBI Taxonomy" id="68170"/>
    <lineage>
        <taxon>Bacteria</taxon>
        <taxon>Bacillati</taxon>
        <taxon>Actinomycetota</taxon>
        <taxon>Actinomycetes</taxon>
        <taxon>Pseudonocardiales</taxon>
        <taxon>Pseudonocardiaceae</taxon>
        <taxon>Lentzea</taxon>
    </lineage>
</organism>
<keyword evidence="1" id="KW-0732">Signal</keyword>
<feature type="signal peptide" evidence="1">
    <location>
        <begin position="1"/>
        <end position="42"/>
    </location>
</feature>
<evidence type="ECO:0000256" key="1">
    <source>
        <dbReference type="SAM" id="SignalP"/>
    </source>
</evidence>
<evidence type="ECO:0000313" key="3">
    <source>
        <dbReference type="Proteomes" id="UP000033393"/>
    </source>
</evidence>
<name>A0A0F0GYQ4_LENAE</name>
<dbReference type="PROSITE" id="PS51318">
    <property type="entry name" value="TAT"/>
    <property type="match status" value="1"/>
</dbReference>
<keyword evidence="3" id="KW-1185">Reference proteome</keyword>
<feature type="chain" id="PRO_5002441442" evidence="1">
    <location>
        <begin position="43"/>
        <end position="175"/>
    </location>
</feature>
<comment type="caution">
    <text evidence="2">The sequence shown here is derived from an EMBL/GenBank/DDBJ whole genome shotgun (WGS) entry which is preliminary data.</text>
</comment>
<reference evidence="2 3" key="1">
    <citation type="submission" date="2015-02" db="EMBL/GenBank/DDBJ databases">
        <authorList>
            <person name="Ju K.-S."/>
            <person name="Doroghazi J.R."/>
            <person name="Metcalf W."/>
        </authorList>
    </citation>
    <scope>NUCLEOTIDE SEQUENCE [LARGE SCALE GENOMIC DNA]</scope>
    <source>
        <strain evidence="2 3">NRRL B-16140</strain>
    </source>
</reference>
<dbReference type="Proteomes" id="UP000033393">
    <property type="component" value="Unassembled WGS sequence"/>
</dbReference>
<dbReference type="RefSeq" id="WP_045313353.1">
    <property type="nucleotide sequence ID" value="NZ_JYJG01000144.1"/>
</dbReference>
<proteinExistence type="predicted"/>
<accession>A0A0F0GYQ4</accession>
<dbReference type="AlphaFoldDB" id="A0A0F0GYQ4"/>
<dbReference type="InterPro" id="IPR006311">
    <property type="entry name" value="TAT_signal"/>
</dbReference>
<dbReference type="OrthoDB" id="3697062at2"/>